<dbReference type="STRING" id="698757.Pogu_2251"/>
<proteinExistence type="predicted"/>
<sequence>MSDRLKLVLSFTGPYLGASIASSLHGLFLNWLFYSQVAVLHFLLVYLLAETLRLWRVELNIFVQVTTAPIFFLWFGAWLEHVRNSTDPINVGLIGFLIAYTTAVNVIAWERASWAYRLGVFGLGAAALALLRLVRPAPYALLSVFFALLFSAGYVSRFGRVPLRVYAAAVASAAAALTAPDEAAVVATAAPYVALAVHQLLTRRGEVGTDVGSTPQKTPASSSLAYGVV</sequence>
<name>H6QD10_PYROT</name>
<dbReference type="KEGG" id="pog:Pogu_2251"/>
<dbReference type="HOGENOM" id="CLU_1207660_0_0_2"/>
<evidence type="ECO:0000313" key="4">
    <source>
        <dbReference type="Proteomes" id="UP000009062"/>
    </source>
</evidence>
<accession>H6QD10</accession>
<evidence type="ECO:0000256" key="2">
    <source>
        <dbReference type="SAM" id="Phobius"/>
    </source>
</evidence>
<gene>
    <name evidence="3" type="ordered locus">Pogu_2251</name>
</gene>
<feature type="transmembrane region" description="Helical" evidence="2">
    <location>
        <begin position="114"/>
        <end position="131"/>
    </location>
</feature>
<dbReference type="AlphaFoldDB" id="H6QD10"/>
<keyword evidence="2" id="KW-0472">Membrane</keyword>
<evidence type="ECO:0000256" key="1">
    <source>
        <dbReference type="SAM" id="MobiDB-lite"/>
    </source>
</evidence>
<keyword evidence="2" id="KW-1133">Transmembrane helix</keyword>
<feature type="transmembrane region" description="Helical" evidence="2">
    <location>
        <begin position="137"/>
        <end position="155"/>
    </location>
</feature>
<dbReference type="Proteomes" id="UP000009062">
    <property type="component" value="Chromosome"/>
</dbReference>
<reference evidence="3 4" key="1">
    <citation type="journal article" date="2012" name="Stand. Genomic Sci.">
        <title>Complete genome sequence of Pyrobaculum oguniense.</title>
        <authorList>
            <person name="Bernick D.L."/>
            <person name="Karplus K."/>
            <person name="Lui L.M."/>
            <person name="Coker J.K."/>
            <person name="Murphy J.N."/>
            <person name="Chan P.P."/>
            <person name="Cozen A.E."/>
            <person name="Lowe T.M."/>
        </authorList>
    </citation>
    <scope>NUCLEOTIDE SEQUENCE [LARGE SCALE GENOMIC DNA]</scope>
    <source>
        <strain evidence="3 4">TE7</strain>
    </source>
</reference>
<feature type="transmembrane region" description="Helical" evidence="2">
    <location>
        <begin position="31"/>
        <end position="49"/>
    </location>
</feature>
<evidence type="ECO:0000313" key="3">
    <source>
        <dbReference type="EMBL" id="AFA40278.1"/>
    </source>
</evidence>
<protein>
    <submittedName>
        <fullName evidence="3">Uncharacterized protein</fullName>
    </submittedName>
</protein>
<keyword evidence="2" id="KW-0812">Transmembrane</keyword>
<feature type="compositionally biased region" description="Polar residues" evidence="1">
    <location>
        <begin position="211"/>
        <end position="229"/>
    </location>
</feature>
<dbReference type="EMBL" id="CP003316">
    <property type="protein sequence ID" value="AFA40278.1"/>
    <property type="molecule type" value="Genomic_DNA"/>
</dbReference>
<feature type="transmembrane region" description="Helical" evidence="2">
    <location>
        <begin position="61"/>
        <end position="79"/>
    </location>
</feature>
<feature type="transmembrane region" description="Helical" evidence="2">
    <location>
        <begin position="91"/>
        <end position="109"/>
    </location>
</feature>
<feature type="region of interest" description="Disordered" evidence="1">
    <location>
        <begin position="208"/>
        <end position="229"/>
    </location>
</feature>
<organism evidence="3 4">
    <name type="scientific">Pyrobaculum oguniense (strain DSM 13380 / JCM 10595 / TE7)</name>
    <dbReference type="NCBI Taxonomy" id="698757"/>
    <lineage>
        <taxon>Archaea</taxon>
        <taxon>Thermoproteota</taxon>
        <taxon>Thermoprotei</taxon>
        <taxon>Thermoproteales</taxon>
        <taxon>Thermoproteaceae</taxon>
        <taxon>Pyrobaculum</taxon>
    </lineage>
</organism>
<keyword evidence="4" id="KW-1185">Reference proteome</keyword>